<protein>
    <submittedName>
        <fullName evidence="1">Uncharacterized protein</fullName>
    </submittedName>
</protein>
<dbReference type="EMBL" id="JAVRQU010000006">
    <property type="protein sequence ID" value="KAK5702103.1"/>
    <property type="molecule type" value="Genomic_DNA"/>
</dbReference>
<sequence length="351" mass="39421">MLDNSAKKLTTWSNNTNIDLAKRLATDQEQLLTTIESTFKPTQDIKLDGLESDQHKAVKTSWSSPRYRMVYSTRNQIQAFAEKICKEEEPYRRLRELMETARRQNPDTNIAQDTELQLRERLQTTSLLIRCDLIIFSDVIHMHNRIAPGAQRGILKINFATNRARCDALVKEAQDTVSVRQEVEGRLFWARFAAMECGVVDSTNGEASPEAVKQNQEMIDMAMERLSEADRVCKRFTNSISNPTQGLRDEILDVRRILSESESTSESRMLVVAMAHESLETGIWRSCRNGHPFTVGRSVKLSDIAHCPACGAENAGQDDDGGSESDAESVGVLNRRLIVRSFVEGAVIGGE</sequence>
<proteinExistence type="predicted"/>
<dbReference type="Proteomes" id="UP001310594">
    <property type="component" value="Unassembled WGS sequence"/>
</dbReference>
<gene>
    <name evidence="1" type="ORF">LTR97_004923</name>
</gene>
<evidence type="ECO:0000313" key="2">
    <source>
        <dbReference type="Proteomes" id="UP001310594"/>
    </source>
</evidence>
<accession>A0AAN7ZUN3</accession>
<name>A0AAN7ZUN3_9PEZI</name>
<evidence type="ECO:0000313" key="1">
    <source>
        <dbReference type="EMBL" id="KAK5702103.1"/>
    </source>
</evidence>
<dbReference type="AlphaFoldDB" id="A0AAN7ZUN3"/>
<organism evidence="1 2">
    <name type="scientific">Elasticomyces elasticus</name>
    <dbReference type="NCBI Taxonomy" id="574655"/>
    <lineage>
        <taxon>Eukaryota</taxon>
        <taxon>Fungi</taxon>
        <taxon>Dikarya</taxon>
        <taxon>Ascomycota</taxon>
        <taxon>Pezizomycotina</taxon>
        <taxon>Dothideomycetes</taxon>
        <taxon>Dothideomycetidae</taxon>
        <taxon>Mycosphaerellales</taxon>
        <taxon>Teratosphaeriaceae</taxon>
        <taxon>Elasticomyces</taxon>
    </lineage>
</organism>
<comment type="caution">
    <text evidence="1">The sequence shown here is derived from an EMBL/GenBank/DDBJ whole genome shotgun (WGS) entry which is preliminary data.</text>
</comment>
<reference evidence="1" key="1">
    <citation type="submission" date="2023-08" db="EMBL/GenBank/DDBJ databases">
        <title>Black Yeasts Isolated from many extreme environments.</title>
        <authorList>
            <person name="Coleine C."/>
            <person name="Stajich J.E."/>
            <person name="Selbmann L."/>
        </authorList>
    </citation>
    <scope>NUCLEOTIDE SEQUENCE</scope>
    <source>
        <strain evidence="1">CCFEE 5810</strain>
    </source>
</reference>